<feature type="compositionally biased region" description="Polar residues" evidence="1">
    <location>
        <begin position="95"/>
        <end position="105"/>
    </location>
</feature>
<dbReference type="Proteomes" id="UP001217089">
    <property type="component" value="Unassembled WGS sequence"/>
</dbReference>
<feature type="compositionally biased region" description="Basic and acidic residues" evidence="1">
    <location>
        <begin position="50"/>
        <end position="61"/>
    </location>
</feature>
<reference evidence="2 3" key="1">
    <citation type="submission" date="2022-12" db="EMBL/GenBank/DDBJ databases">
        <title>Chromosome-level genome of Tegillarca granosa.</title>
        <authorList>
            <person name="Kim J."/>
        </authorList>
    </citation>
    <scope>NUCLEOTIDE SEQUENCE [LARGE SCALE GENOMIC DNA]</scope>
    <source>
        <strain evidence="2">Teg-2019</strain>
        <tissue evidence="2">Adductor muscle</tissue>
    </source>
</reference>
<comment type="caution">
    <text evidence="2">The sequence shown here is derived from an EMBL/GenBank/DDBJ whole genome shotgun (WGS) entry which is preliminary data.</text>
</comment>
<evidence type="ECO:0000313" key="3">
    <source>
        <dbReference type="Proteomes" id="UP001217089"/>
    </source>
</evidence>
<gene>
    <name evidence="2" type="ORF">KUTeg_024533</name>
</gene>
<protein>
    <submittedName>
        <fullName evidence="2">Uncharacterized protein</fullName>
    </submittedName>
</protein>
<evidence type="ECO:0000256" key="1">
    <source>
        <dbReference type="SAM" id="MobiDB-lite"/>
    </source>
</evidence>
<evidence type="ECO:0000313" key="2">
    <source>
        <dbReference type="EMBL" id="KAJ8298002.1"/>
    </source>
</evidence>
<feature type="compositionally biased region" description="Polar residues" evidence="1">
    <location>
        <begin position="148"/>
        <end position="159"/>
    </location>
</feature>
<dbReference type="EMBL" id="JARBDR010000923">
    <property type="protein sequence ID" value="KAJ8298002.1"/>
    <property type="molecule type" value="Genomic_DNA"/>
</dbReference>
<organism evidence="2 3">
    <name type="scientific">Tegillarca granosa</name>
    <name type="common">Malaysian cockle</name>
    <name type="synonym">Anadara granosa</name>
    <dbReference type="NCBI Taxonomy" id="220873"/>
    <lineage>
        <taxon>Eukaryota</taxon>
        <taxon>Metazoa</taxon>
        <taxon>Spiralia</taxon>
        <taxon>Lophotrochozoa</taxon>
        <taxon>Mollusca</taxon>
        <taxon>Bivalvia</taxon>
        <taxon>Autobranchia</taxon>
        <taxon>Pteriomorphia</taxon>
        <taxon>Arcoida</taxon>
        <taxon>Arcoidea</taxon>
        <taxon>Arcidae</taxon>
        <taxon>Tegillarca</taxon>
    </lineage>
</organism>
<feature type="region of interest" description="Disordered" evidence="1">
    <location>
        <begin position="34"/>
        <end position="127"/>
    </location>
</feature>
<feature type="compositionally biased region" description="Basic residues" evidence="1">
    <location>
        <begin position="75"/>
        <end position="84"/>
    </location>
</feature>
<sequence length="172" mass="19091">MWCTYVYIDTSKFGTVDLEQELLMLEGQKASGTMAGAAGEITPSTSQEEDPSKVTFEEPKGEKKKKFNPLEKMRKFFRSSKKQSKSKDVTQSKSRSTGALHQSTTSDDEDDGGIFNPEQKEANLEALRKTAVSMEAINQDFKGRAHSESNYGYSPTQPMTTADIVMGSRLKV</sequence>
<feature type="compositionally biased region" description="Basic and acidic residues" evidence="1">
    <location>
        <begin position="118"/>
        <end position="127"/>
    </location>
</feature>
<name>A0ABQ9E348_TEGGR</name>
<keyword evidence="3" id="KW-1185">Reference proteome</keyword>
<accession>A0ABQ9E348</accession>
<proteinExistence type="predicted"/>
<feature type="region of interest" description="Disordered" evidence="1">
    <location>
        <begin position="140"/>
        <end position="159"/>
    </location>
</feature>